<dbReference type="InterPro" id="IPR003753">
    <property type="entry name" value="Exonuc_VII_L"/>
</dbReference>
<protein>
    <submittedName>
        <fullName evidence="2">Exodeoxyribonuclease VII</fullName>
        <ecNumber evidence="2">3.1.11.6</ecNumber>
    </submittedName>
</protein>
<dbReference type="EC" id="3.1.11.6" evidence="2"/>
<dbReference type="GO" id="GO:0009318">
    <property type="term" value="C:exodeoxyribonuclease VII complex"/>
    <property type="evidence" value="ECO:0007669"/>
    <property type="project" value="InterPro"/>
</dbReference>
<organism evidence="2 3">
    <name type="scientific">Acetobacter pasteurianus</name>
    <name type="common">Acetobacter turbidans</name>
    <dbReference type="NCBI Taxonomy" id="438"/>
    <lineage>
        <taxon>Bacteria</taxon>
        <taxon>Pseudomonadati</taxon>
        <taxon>Pseudomonadota</taxon>
        <taxon>Alphaproteobacteria</taxon>
        <taxon>Acetobacterales</taxon>
        <taxon>Acetobacteraceae</taxon>
        <taxon>Acetobacter</taxon>
    </lineage>
</organism>
<feature type="domain" description="Exonuclease VII large subunit C-terminal" evidence="1">
    <location>
        <begin position="141"/>
        <end position="405"/>
    </location>
</feature>
<evidence type="ECO:0000259" key="1">
    <source>
        <dbReference type="Pfam" id="PF02601"/>
    </source>
</evidence>
<dbReference type="PATRIC" id="fig|438.15.peg.761"/>
<evidence type="ECO:0000313" key="3">
    <source>
        <dbReference type="Proteomes" id="UP000093796"/>
    </source>
</evidence>
<comment type="caution">
    <text evidence="2">The sequence shown here is derived from an EMBL/GenBank/DDBJ whole genome shotgun (WGS) entry which is preliminary data.</text>
</comment>
<dbReference type="GO" id="GO:0008855">
    <property type="term" value="F:exodeoxyribonuclease VII activity"/>
    <property type="evidence" value="ECO:0007669"/>
    <property type="project" value="UniProtKB-EC"/>
</dbReference>
<dbReference type="PANTHER" id="PTHR30008:SF0">
    <property type="entry name" value="EXODEOXYRIBONUCLEASE 7 LARGE SUBUNIT"/>
    <property type="match status" value="1"/>
</dbReference>
<accession>A0A1A0DHX8</accession>
<dbReference type="InterPro" id="IPR020579">
    <property type="entry name" value="Exonuc_VII_lsu_C"/>
</dbReference>
<gene>
    <name evidence="2" type="primary">xseA</name>
    <name evidence="2" type="ORF">SRCM100623_00662</name>
</gene>
<dbReference type="Pfam" id="PF02601">
    <property type="entry name" value="Exonuc_VII_L"/>
    <property type="match status" value="1"/>
</dbReference>
<evidence type="ECO:0000313" key="2">
    <source>
        <dbReference type="EMBL" id="OAZ74287.1"/>
    </source>
</evidence>
<dbReference type="GO" id="GO:0006308">
    <property type="term" value="P:DNA catabolic process"/>
    <property type="evidence" value="ECO:0007669"/>
    <property type="project" value="InterPro"/>
</dbReference>
<keyword evidence="2" id="KW-0378">Hydrolase</keyword>
<dbReference type="OrthoDB" id="7235451at2"/>
<dbReference type="RefSeq" id="WP_081273889.1">
    <property type="nucleotide sequence ID" value="NZ_LYUD01000067.1"/>
</dbReference>
<dbReference type="PANTHER" id="PTHR30008">
    <property type="entry name" value="EXODEOXYRIBONUCLEASE 7 LARGE SUBUNIT"/>
    <property type="match status" value="1"/>
</dbReference>
<sequence>MTVIHENVRNDGVSLKTYLNDLQALLRTQPDAWVRCELHGLTPSAKFVRMEFIEHDAQGRQIAKAQGGCFPAVYEKIQQSFAKSGLSVTTGIKVLVRLRADLQAAYGFQVQVIDIDPSYTLGDLKTRMDAIRLRLVQEKLWDKNRSVSRPTDFERVAVISPPGAAGQGDFRASADILARVNLVTFDYYETSFQTANAPDGIISVLRKIFPLAKAGKYCAVALIRGGGASSDLTWLVDYNLTRALCLMPVPIMTGIGHQRDRTLLDEVACIPCDTPSKVAEYIRTTVCNAGLIADRSYRDIVFNTSSIAEKHATNISELQTQALIDVRETARTVDEKLRKISDYHARAVLMLTEMSGQEMAKISRQIALNAEATQNKASKDILAAAAQITSDAGTQIHHADRGLRQCIELALTAPLRIIGEATTSLDRMTRYIQGATYDQMRLTGEAILSLKGNITRLPAGTLSQAESLLAQVGETVRGTATHALVTIERDMQTQLSFIYSAPAAEISQIAVALDNTTSSITDSVRTSAKMAEWHLHVNRNNTQEHLTTAITCVPPLVREIKYKILENALQYIEQLKGRITAAQTIAAALDPRTVVAAGYAILRNEDGCPMTHVQDVANAKIVSADLRDGSITLQPLQAKKI</sequence>
<reference evidence="2 3" key="1">
    <citation type="submission" date="2016-05" db="EMBL/GenBank/DDBJ databases">
        <title>Genome sequencing of Acetobacter pasteurianus strain SRCM100623.</title>
        <authorList>
            <person name="Song Y.R."/>
        </authorList>
    </citation>
    <scope>NUCLEOTIDE SEQUENCE [LARGE SCALE GENOMIC DNA]</scope>
    <source>
        <strain evidence="2 3">SRCM100623</strain>
    </source>
</reference>
<proteinExistence type="predicted"/>
<dbReference type="EMBL" id="LYUD01000067">
    <property type="protein sequence ID" value="OAZ74287.1"/>
    <property type="molecule type" value="Genomic_DNA"/>
</dbReference>
<name>A0A1A0DHX8_ACEPA</name>
<dbReference type="AlphaFoldDB" id="A0A1A0DHX8"/>
<dbReference type="Proteomes" id="UP000093796">
    <property type="component" value="Unassembled WGS sequence"/>
</dbReference>